<accession>B7PUS7</accession>
<dbReference type="EMBL" id="DS794943">
    <property type="protein sequence ID" value="EEC10349.1"/>
    <property type="molecule type" value="Genomic_DNA"/>
</dbReference>
<dbReference type="VEuPathDB" id="VectorBase:ISCI007321"/>
<reference evidence="2 4" key="1">
    <citation type="submission" date="2008-03" db="EMBL/GenBank/DDBJ databases">
        <title>Annotation of Ixodes scapularis.</title>
        <authorList>
            <consortium name="Ixodes scapularis Genome Project Consortium"/>
            <person name="Caler E."/>
            <person name="Hannick L.I."/>
            <person name="Bidwell S."/>
            <person name="Joardar V."/>
            <person name="Thiagarajan M."/>
            <person name="Amedeo P."/>
            <person name="Galinsky K.J."/>
            <person name="Schobel S."/>
            <person name="Inman J."/>
            <person name="Hostetler J."/>
            <person name="Miller J."/>
            <person name="Hammond M."/>
            <person name="Megy K."/>
            <person name="Lawson D."/>
            <person name="Kodira C."/>
            <person name="Sutton G."/>
            <person name="Meyer J."/>
            <person name="Hill C.A."/>
            <person name="Birren B."/>
            <person name="Nene V."/>
            <person name="Collins F."/>
            <person name="Alarcon-Chaidez F."/>
            <person name="Wikel S."/>
            <person name="Strausberg R."/>
        </authorList>
    </citation>
    <scope>NUCLEOTIDE SEQUENCE [LARGE SCALE GENOMIC DNA]</scope>
    <source>
        <strain evidence="4">Wikel</strain>
        <strain evidence="2">Wikel colony</strain>
    </source>
</reference>
<dbReference type="EnsemblMetazoa" id="ISCW007321-RA">
    <property type="protein sequence ID" value="ISCW007321-PA"/>
    <property type="gene ID" value="ISCW007321"/>
</dbReference>
<dbReference type="AlphaFoldDB" id="B7PUS7"/>
<evidence type="ECO:0000313" key="3">
    <source>
        <dbReference type="EnsemblMetazoa" id="ISCW007321-PA"/>
    </source>
</evidence>
<dbReference type="PaxDb" id="6945-B7PUS7"/>
<reference evidence="3" key="2">
    <citation type="submission" date="2020-05" db="UniProtKB">
        <authorList>
            <consortium name="EnsemblMetazoa"/>
        </authorList>
    </citation>
    <scope>IDENTIFICATION</scope>
    <source>
        <strain evidence="3">wikel</strain>
    </source>
</reference>
<dbReference type="OrthoDB" id="79367at2759"/>
<organism>
    <name type="scientific">Ixodes scapularis</name>
    <name type="common">Black-legged tick</name>
    <name type="synonym">Deer tick</name>
    <dbReference type="NCBI Taxonomy" id="6945"/>
    <lineage>
        <taxon>Eukaryota</taxon>
        <taxon>Metazoa</taxon>
        <taxon>Ecdysozoa</taxon>
        <taxon>Arthropoda</taxon>
        <taxon>Chelicerata</taxon>
        <taxon>Arachnida</taxon>
        <taxon>Acari</taxon>
        <taxon>Parasitiformes</taxon>
        <taxon>Ixodida</taxon>
        <taxon>Ixodoidea</taxon>
        <taxon>Ixodidae</taxon>
        <taxon>Ixodinae</taxon>
        <taxon>Ixodes</taxon>
    </lineage>
</organism>
<keyword evidence="5" id="KW-1267">Proteomics identification</keyword>
<dbReference type="VEuPathDB" id="VectorBase:ISCP_004132"/>
<dbReference type="Proteomes" id="UP000001555">
    <property type="component" value="Unassembled WGS sequence"/>
</dbReference>
<keyword evidence="4" id="KW-1185">Reference proteome</keyword>
<protein>
    <submittedName>
        <fullName evidence="2 3">Uncharacterized protein</fullName>
    </submittedName>
</protein>
<dbReference type="EMBL" id="ABJB011088343">
    <property type="status" value="NOT_ANNOTATED_CDS"/>
    <property type="molecule type" value="Genomic_DNA"/>
</dbReference>
<evidence type="ECO:0007829" key="5">
    <source>
        <dbReference type="PeptideAtlas" id="B7PUS7"/>
    </source>
</evidence>
<dbReference type="InParanoid" id="B7PUS7"/>
<dbReference type="VEuPathDB" id="VectorBase:ISCW007321"/>
<dbReference type="HOGENOM" id="CLU_2443285_0_0_1"/>
<feature type="region of interest" description="Disordered" evidence="1">
    <location>
        <begin position="51"/>
        <end position="75"/>
    </location>
</feature>
<proteinExistence type="evidence at protein level"/>
<name>B7PUS7_IXOSC</name>
<evidence type="ECO:0000313" key="2">
    <source>
        <dbReference type="EMBL" id="EEC10349.1"/>
    </source>
</evidence>
<gene>
    <name evidence="2" type="ORF">IscW_ISCW007321</name>
</gene>
<evidence type="ECO:0000313" key="4">
    <source>
        <dbReference type="Proteomes" id="UP000001555"/>
    </source>
</evidence>
<evidence type="ECO:0000256" key="1">
    <source>
        <dbReference type="SAM" id="MobiDB-lite"/>
    </source>
</evidence>
<sequence>MHSVCWVEENLNLALAAEAEGASAPDPEMLVKLQSLASQLLGARALGSGNAIAEEKPSQPSAPAVKFNKVPGPQSSRAKVLKGSIISSSY</sequence>